<keyword evidence="2" id="KW-1185">Reference proteome</keyword>
<organism evidence="1 2">
    <name type="scientific">Desulfuromonas acetoxidans (strain DSM 684 / 11070)</name>
    <dbReference type="NCBI Taxonomy" id="281689"/>
    <lineage>
        <taxon>Bacteria</taxon>
        <taxon>Pseudomonadati</taxon>
        <taxon>Thermodesulfobacteriota</taxon>
        <taxon>Desulfuromonadia</taxon>
        <taxon>Desulfuromonadales</taxon>
        <taxon>Desulfuromonadaceae</taxon>
        <taxon>Desulfuromonas</taxon>
    </lineage>
</organism>
<reference evidence="1" key="2">
    <citation type="submission" date="2006-05" db="EMBL/GenBank/DDBJ databases">
        <title>Sequencing of the draft genome and assembly of Desulfuromonas acetoxidans DSM 684.</title>
        <authorList>
            <consortium name="US DOE Joint Genome Institute (JGI-PGF)"/>
            <person name="Copeland A."/>
            <person name="Lucas S."/>
            <person name="Lapidus A."/>
            <person name="Barry K."/>
            <person name="Detter J.C."/>
            <person name="Glavina del Rio T."/>
            <person name="Hammon N."/>
            <person name="Israni S."/>
            <person name="Dalin E."/>
            <person name="Tice H."/>
            <person name="Bruce D."/>
            <person name="Pitluck S."/>
            <person name="Richardson P."/>
        </authorList>
    </citation>
    <scope>NUCLEOTIDE SEQUENCE [LARGE SCALE GENOMIC DNA]</scope>
    <source>
        <strain evidence="1">DSM 684</strain>
    </source>
</reference>
<name>Q1JZ26_DESA6</name>
<evidence type="ECO:0000313" key="1">
    <source>
        <dbReference type="EMBL" id="EAT15468.1"/>
    </source>
</evidence>
<sequence length="92" mass="10146">MTAINSAGQIWRVCLACQLTSKDHILSSLNGCCACHITHFNAFYRAFVADLLSGINAVSIKPHFSGPSGFAHKILLPTKLFFATYFNRPRLC</sequence>
<gene>
    <name evidence="1" type="ORF">Dace_1330</name>
</gene>
<dbReference type="EMBL" id="AAEW02000010">
    <property type="protein sequence ID" value="EAT15468.1"/>
    <property type="molecule type" value="Genomic_DNA"/>
</dbReference>
<reference evidence="1" key="1">
    <citation type="submission" date="2006-05" db="EMBL/GenBank/DDBJ databases">
        <title>Annotation of the draft genome assembly of Desulfuromonas acetoxidans DSM 684.</title>
        <authorList>
            <consortium name="US DOE Joint Genome Institute (JGI-ORNL)"/>
            <person name="Larimer F."/>
            <person name="Land M."/>
            <person name="Hauser L."/>
        </authorList>
    </citation>
    <scope>NUCLEOTIDE SEQUENCE [LARGE SCALE GENOMIC DNA]</scope>
    <source>
        <strain evidence="1">DSM 684</strain>
    </source>
</reference>
<protein>
    <submittedName>
        <fullName evidence="1">Uncharacterized protein</fullName>
    </submittedName>
</protein>
<accession>Q1JZ26</accession>
<comment type="caution">
    <text evidence="1">The sequence shown here is derived from an EMBL/GenBank/DDBJ whole genome shotgun (WGS) entry which is preliminary data.</text>
</comment>
<evidence type="ECO:0000313" key="2">
    <source>
        <dbReference type="Proteomes" id="UP000005695"/>
    </source>
</evidence>
<dbReference type="AlphaFoldDB" id="Q1JZ26"/>
<dbReference type="Proteomes" id="UP000005695">
    <property type="component" value="Unassembled WGS sequence"/>
</dbReference>
<proteinExistence type="predicted"/>